<dbReference type="Proteomes" id="UP001597534">
    <property type="component" value="Unassembled WGS sequence"/>
</dbReference>
<dbReference type="EMBL" id="JBHUPC010000017">
    <property type="protein sequence ID" value="MFD2892650.1"/>
    <property type="molecule type" value="Genomic_DNA"/>
</dbReference>
<keyword evidence="1" id="KW-0732">Signal</keyword>
<evidence type="ECO:0000256" key="1">
    <source>
        <dbReference type="SAM" id="SignalP"/>
    </source>
</evidence>
<sequence length="167" mass="19213">MKKIFSLLLFIAAFFAEAQIQHCGYDFTSYLVVDAHEDGKVVNVSTLKISVVNENGSAVINVNNSYSWNNSNQPMVFKQNYLINKEGEKERYFFPYAKDQYFLSVANTFPAENFSIKIEDTAGVYKTQTIPLQSFNMYVLCSSENERQSRMFGPRTNRPIEVILEKK</sequence>
<dbReference type="RefSeq" id="WP_379812352.1">
    <property type="nucleotide sequence ID" value="NZ_JBHUPC010000017.1"/>
</dbReference>
<accession>A0ABW5YNV1</accession>
<reference evidence="3" key="1">
    <citation type="journal article" date="2019" name="Int. J. Syst. Evol. Microbiol.">
        <title>The Global Catalogue of Microorganisms (GCM) 10K type strain sequencing project: providing services to taxonomists for standard genome sequencing and annotation.</title>
        <authorList>
            <consortium name="The Broad Institute Genomics Platform"/>
            <consortium name="The Broad Institute Genome Sequencing Center for Infectious Disease"/>
            <person name="Wu L."/>
            <person name="Ma J."/>
        </authorList>
    </citation>
    <scope>NUCLEOTIDE SEQUENCE [LARGE SCALE GENOMIC DNA]</scope>
    <source>
        <strain evidence="3">KCTC 22671</strain>
    </source>
</reference>
<gene>
    <name evidence="2" type="ORF">ACFS5J_11580</name>
</gene>
<evidence type="ECO:0000313" key="3">
    <source>
        <dbReference type="Proteomes" id="UP001597534"/>
    </source>
</evidence>
<comment type="caution">
    <text evidence="2">The sequence shown here is derived from an EMBL/GenBank/DDBJ whole genome shotgun (WGS) entry which is preliminary data.</text>
</comment>
<feature type="chain" id="PRO_5046126733" evidence="1">
    <location>
        <begin position="19"/>
        <end position="167"/>
    </location>
</feature>
<feature type="signal peptide" evidence="1">
    <location>
        <begin position="1"/>
        <end position="18"/>
    </location>
</feature>
<evidence type="ECO:0000313" key="2">
    <source>
        <dbReference type="EMBL" id="MFD2892650.1"/>
    </source>
</evidence>
<protein>
    <submittedName>
        <fullName evidence="2">Uncharacterized protein</fullName>
    </submittedName>
</protein>
<name>A0ABW5YNV1_9FLAO</name>
<organism evidence="2 3">
    <name type="scientific">Flavobacterium chuncheonense</name>
    <dbReference type="NCBI Taxonomy" id="2026653"/>
    <lineage>
        <taxon>Bacteria</taxon>
        <taxon>Pseudomonadati</taxon>
        <taxon>Bacteroidota</taxon>
        <taxon>Flavobacteriia</taxon>
        <taxon>Flavobacteriales</taxon>
        <taxon>Flavobacteriaceae</taxon>
        <taxon>Flavobacterium</taxon>
    </lineage>
</organism>
<keyword evidence="3" id="KW-1185">Reference proteome</keyword>
<proteinExistence type="predicted"/>